<comment type="caution">
    <text evidence="4">The sequence shown here is derived from an EMBL/GenBank/DDBJ whole genome shotgun (WGS) entry which is preliminary data.</text>
</comment>
<gene>
    <name evidence="4" type="ORF">E4665_05610</name>
</gene>
<organism evidence="4 5">
    <name type="scientific">Sporolactobacillus shoreae</name>
    <dbReference type="NCBI Taxonomy" id="1465501"/>
    <lineage>
        <taxon>Bacteria</taxon>
        <taxon>Bacillati</taxon>
        <taxon>Bacillota</taxon>
        <taxon>Bacilli</taxon>
        <taxon>Bacillales</taxon>
        <taxon>Sporolactobacillaceae</taxon>
        <taxon>Sporolactobacillus</taxon>
    </lineage>
</organism>
<dbReference type="SUPFAM" id="SSF54637">
    <property type="entry name" value="Thioesterase/thiol ester dehydrase-isomerase"/>
    <property type="match status" value="1"/>
</dbReference>
<dbReference type="SMART" id="SM00116">
    <property type="entry name" value="CBS"/>
    <property type="match status" value="2"/>
</dbReference>
<dbReference type="Pfam" id="PF03061">
    <property type="entry name" value="4HBT"/>
    <property type="match status" value="1"/>
</dbReference>
<dbReference type="InterPro" id="IPR000644">
    <property type="entry name" value="CBS_dom"/>
</dbReference>
<feature type="domain" description="CBS" evidence="3">
    <location>
        <begin position="258"/>
        <end position="316"/>
    </location>
</feature>
<dbReference type="Gene3D" id="3.10.129.10">
    <property type="entry name" value="Hotdog Thioesterase"/>
    <property type="match status" value="1"/>
</dbReference>
<dbReference type="Proteomes" id="UP000298347">
    <property type="component" value="Unassembled WGS sequence"/>
</dbReference>
<evidence type="ECO:0000313" key="4">
    <source>
        <dbReference type="EMBL" id="TGA99256.1"/>
    </source>
</evidence>
<dbReference type="OrthoDB" id="1790451at2"/>
<dbReference type="InterPro" id="IPR046342">
    <property type="entry name" value="CBS_dom_sf"/>
</dbReference>
<sequence>MATETKHDQIMKYIRSLETGSRISVRQTAKSLNVSEGTAYRAIKDAEVQGFVSTVERVGTIRIEKKQRQNIEKLTFDSVVKIVDGQVLGGKNGLSKTLNHFVIGAMEIDAMKRYIGPNDLMIAGNRGIVHRYALNEGAAVLITGGFETGDEIRALADKLQLPVISTSYDTFTVAAKINRAIYDQLIKKEIVHVSDILIPLSRTHFLLGEDSPARWIELNRTTSHSRFPVVDKKMKVTGIVAMQDVMAHPEAEFISEVMTPDPLTVSPTTSVAAAAHRMIWEGIECLPVVDVQTHLLGIITRRDVLKALQMIQQQPQMGETIEDLVSASLEDLSEDENDAFRFSVTPQMTDYLGFLSYGIMTSMIIAAGRRVLSHLKKGDLVADNLSFYFFKPVQIEQTVTVLPKVLEKTRRNAKLDIELYVDGQLCGKALLTVQFIDRF</sequence>
<dbReference type="Gene3D" id="1.10.10.10">
    <property type="entry name" value="Winged helix-like DNA-binding domain superfamily/Winged helix DNA-binding domain"/>
    <property type="match status" value="1"/>
</dbReference>
<evidence type="ECO:0000313" key="5">
    <source>
        <dbReference type="Proteomes" id="UP000298347"/>
    </source>
</evidence>
<protein>
    <submittedName>
        <fullName evidence="4">CBS domain-containing protein</fullName>
    </submittedName>
</protein>
<dbReference type="Gene3D" id="3.10.580.10">
    <property type="entry name" value="CBS-domain"/>
    <property type="match status" value="1"/>
</dbReference>
<accession>A0A4Z0GQ02</accession>
<keyword evidence="5" id="KW-1185">Reference proteome</keyword>
<dbReference type="RefSeq" id="WP_135347811.1">
    <property type="nucleotide sequence ID" value="NZ_SRJD01000004.1"/>
</dbReference>
<dbReference type="AlphaFoldDB" id="A0A4Z0GQ02"/>
<dbReference type="Pfam" id="PF07085">
    <property type="entry name" value="DRTGG"/>
    <property type="match status" value="1"/>
</dbReference>
<dbReference type="Pfam" id="PF00571">
    <property type="entry name" value="CBS"/>
    <property type="match status" value="2"/>
</dbReference>
<reference evidence="4 5" key="1">
    <citation type="journal article" date="2015" name="Int. J. Syst. Evol. Microbiol.">
        <title>Sporolactobacillus shoreae sp. nov. and Sporolactobacillus spathodeae sp. nov., two spore-forming lactic acid bacteria isolated from tree barks in Thailand.</title>
        <authorList>
            <person name="Thamacharoensuk T."/>
            <person name="Kitahara M."/>
            <person name="Ohkuma M."/>
            <person name="Thongchul N."/>
            <person name="Tanasupawat S."/>
        </authorList>
    </citation>
    <scope>NUCLEOTIDE SEQUENCE [LARGE SCALE GENOMIC DNA]</scope>
    <source>
        <strain evidence="4 5">BK92</strain>
    </source>
</reference>
<dbReference type="CDD" id="cd03440">
    <property type="entry name" value="hot_dog"/>
    <property type="match status" value="1"/>
</dbReference>
<evidence type="ECO:0000256" key="1">
    <source>
        <dbReference type="ARBA" id="ARBA00023122"/>
    </source>
</evidence>
<evidence type="ECO:0000256" key="2">
    <source>
        <dbReference type="PROSITE-ProRule" id="PRU00703"/>
    </source>
</evidence>
<dbReference type="PANTHER" id="PTHR43080">
    <property type="entry name" value="CBS DOMAIN-CONTAINING PROTEIN CBSX3, MITOCHONDRIAL"/>
    <property type="match status" value="1"/>
</dbReference>
<dbReference type="EMBL" id="SRJD01000004">
    <property type="protein sequence ID" value="TGA99256.1"/>
    <property type="molecule type" value="Genomic_DNA"/>
</dbReference>
<dbReference type="InterPro" id="IPR036388">
    <property type="entry name" value="WH-like_DNA-bd_sf"/>
</dbReference>
<dbReference type="CDD" id="cd04596">
    <property type="entry name" value="CBS_pair_DRTGG_assoc"/>
    <property type="match status" value="1"/>
</dbReference>
<dbReference type="PANTHER" id="PTHR43080:SF2">
    <property type="entry name" value="CBS DOMAIN-CONTAINING PROTEIN"/>
    <property type="match status" value="1"/>
</dbReference>
<name>A0A4Z0GQ02_9BACL</name>
<proteinExistence type="predicted"/>
<dbReference type="SUPFAM" id="SSF54631">
    <property type="entry name" value="CBS-domain pair"/>
    <property type="match status" value="1"/>
</dbReference>
<dbReference type="InterPro" id="IPR029069">
    <property type="entry name" value="HotDog_dom_sf"/>
</dbReference>
<dbReference type="Gene3D" id="3.40.1390.20">
    <property type="entry name" value="HprK N-terminal domain-like"/>
    <property type="match status" value="1"/>
</dbReference>
<evidence type="ECO:0000259" key="3">
    <source>
        <dbReference type="PROSITE" id="PS51371"/>
    </source>
</evidence>
<dbReference type="InterPro" id="IPR028979">
    <property type="entry name" value="Ser_kin/Pase_Hpr-like_N_sf"/>
</dbReference>
<dbReference type="InterPro" id="IPR051257">
    <property type="entry name" value="Diverse_CBS-Domain"/>
</dbReference>
<dbReference type="PROSITE" id="PS51371">
    <property type="entry name" value="CBS"/>
    <property type="match status" value="1"/>
</dbReference>
<dbReference type="InterPro" id="IPR006683">
    <property type="entry name" value="Thioestr_dom"/>
</dbReference>
<keyword evidence="1 2" id="KW-0129">CBS domain</keyword>
<dbReference type="InterPro" id="IPR010766">
    <property type="entry name" value="DRTGG"/>
</dbReference>
<dbReference type="SUPFAM" id="SSF75138">
    <property type="entry name" value="HprK N-terminal domain-like"/>
    <property type="match status" value="1"/>
</dbReference>